<feature type="region of interest" description="Disordered" evidence="1">
    <location>
        <begin position="1"/>
        <end position="177"/>
    </location>
</feature>
<feature type="compositionally biased region" description="Acidic residues" evidence="1">
    <location>
        <begin position="94"/>
        <end position="108"/>
    </location>
</feature>
<feature type="compositionally biased region" description="Polar residues" evidence="1">
    <location>
        <begin position="1"/>
        <end position="19"/>
    </location>
</feature>
<reference evidence="3" key="1">
    <citation type="submission" date="2010-08" db="EMBL/GenBank/DDBJ databases">
        <authorList>
            <consortium name="Caenorhabditis japonica Sequencing Consortium"/>
            <person name="Wilson R.K."/>
        </authorList>
    </citation>
    <scope>NUCLEOTIDE SEQUENCE [LARGE SCALE GENOMIC DNA]</scope>
    <source>
        <strain evidence="3">DF5081</strain>
    </source>
</reference>
<evidence type="ECO:0000313" key="2">
    <source>
        <dbReference type="EnsemblMetazoa" id="CJA39578.1"/>
    </source>
</evidence>
<reference evidence="2" key="2">
    <citation type="submission" date="2022-06" db="UniProtKB">
        <authorList>
            <consortium name="EnsemblMetazoa"/>
        </authorList>
    </citation>
    <scope>IDENTIFICATION</scope>
    <source>
        <strain evidence="2">DF5081</strain>
    </source>
</reference>
<evidence type="ECO:0000313" key="3">
    <source>
        <dbReference type="Proteomes" id="UP000005237"/>
    </source>
</evidence>
<organism evidence="2 3">
    <name type="scientific">Caenorhabditis japonica</name>
    <dbReference type="NCBI Taxonomy" id="281687"/>
    <lineage>
        <taxon>Eukaryota</taxon>
        <taxon>Metazoa</taxon>
        <taxon>Ecdysozoa</taxon>
        <taxon>Nematoda</taxon>
        <taxon>Chromadorea</taxon>
        <taxon>Rhabditida</taxon>
        <taxon>Rhabditina</taxon>
        <taxon>Rhabditomorpha</taxon>
        <taxon>Rhabditoidea</taxon>
        <taxon>Rhabditidae</taxon>
        <taxon>Peloderinae</taxon>
        <taxon>Caenorhabditis</taxon>
    </lineage>
</organism>
<proteinExistence type="predicted"/>
<sequence>MQRTINTPSGSRSRISQKNDTADREDDDEEEEEVEEESPSVKRERRRAAHAASAAIGHHLNETREGDTQSDESADSSEEKERAKERRRRREEEKEREDEEEEEDDDVSEPFTSKASTSNGTLNNVAKSEKQKMKEKKAQEKEEMRRRKEVEKERKRAEREQARQAREAEGMEKRQEKNKVKEKEKFYKSAIISAAQRDRKFWSKPAVHRSCTYSFRTKKTLEMRKKRKKRKWGAAPGRKRRISVRNMRLFRDWALLTTSLHLRDFTKYNFPWNRISQDRMTAFMRSKLFLKALNNPNLFAMALRGLENEKMLKFVVIYEDVNRIRRLLPKLGLPDEV</sequence>
<protein>
    <submittedName>
        <fullName evidence="2">Uncharacterized protein</fullName>
    </submittedName>
</protein>
<feature type="compositionally biased region" description="Acidic residues" evidence="1">
    <location>
        <begin position="23"/>
        <end position="38"/>
    </location>
</feature>
<keyword evidence="3" id="KW-1185">Reference proteome</keyword>
<evidence type="ECO:0000256" key="1">
    <source>
        <dbReference type="SAM" id="MobiDB-lite"/>
    </source>
</evidence>
<name>A0A8R1IQ11_CAEJA</name>
<feature type="compositionally biased region" description="Basic and acidic residues" evidence="1">
    <location>
        <begin position="127"/>
        <end position="177"/>
    </location>
</feature>
<accession>A0A8R1IQ11</accession>
<dbReference type="EnsemblMetazoa" id="CJA39578.1">
    <property type="protein sequence ID" value="CJA39578.1"/>
    <property type="gene ID" value="WBGene00215425"/>
</dbReference>
<dbReference type="Proteomes" id="UP000005237">
    <property type="component" value="Unassembled WGS sequence"/>
</dbReference>
<dbReference type="AlphaFoldDB" id="A0A8R1IQ11"/>
<feature type="compositionally biased region" description="Polar residues" evidence="1">
    <location>
        <begin position="110"/>
        <end position="126"/>
    </location>
</feature>